<dbReference type="PANTHER" id="PTHR45957:SF1">
    <property type="entry name" value="ANAPHASE-PROMOTING COMPLEX SUBUNIT 2"/>
    <property type="match status" value="1"/>
</dbReference>
<dbReference type="eggNOG" id="KOG2165">
    <property type="taxonomic scope" value="Eukaryota"/>
</dbReference>
<dbReference type="PANTHER" id="PTHR45957">
    <property type="entry name" value="ANAPHASE-PROMOTING COMPLEX SUBUNIT 2"/>
    <property type="match status" value="1"/>
</dbReference>
<dbReference type="SMART" id="SM01013">
    <property type="entry name" value="APC2"/>
    <property type="match status" value="1"/>
</dbReference>
<dbReference type="FunFam" id="1.20.1310.10:FF:000033">
    <property type="entry name" value="Anaphase-promoting complex subunit ApcB"/>
    <property type="match status" value="1"/>
</dbReference>
<accession>A0A177A4M4</accession>
<keyword evidence="2" id="KW-0132">Cell division</keyword>
<dbReference type="Gene3D" id="1.10.10.10">
    <property type="entry name" value="Winged helix-like DNA-binding domain superfamily/Winged helix DNA-binding domain"/>
    <property type="match status" value="1"/>
</dbReference>
<dbReference type="AlphaFoldDB" id="A0A177A4M4"/>
<evidence type="ECO:0000256" key="7">
    <source>
        <dbReference type="SAM" id="MobiDB-lite"/>
    </source>
</evidence>
<dbReference type="Pfam" id="PF08672">
    <property type="entry name" value="ANAPC2"/>
    <property type="match status" value="1"/>
</dbReference>
<evidence type="ECO:0000256" key="1">
    <source>
        <dbReference type="ARBA" id="ARBA00016068"/>
    </source>
</evidence>
<dbReference type="GO" id="GO:0051301">
    <property type="term" value="P:cell division"/>
    <property type="evidence" value="ECO:0007669"/>
    <property type="project" value="UniProtKB-KW"/>
</dbReference>
<dbReference type="InterPro" id="IPR036317">
    <property type="entry name" value="Cullin_homology_sf"/>
</dbReference>
<proteinExistence type="inferred from homology"/>
<keyword evidence="3" id="KW-0498">Mitosis</keyword>
<dbReference type="SMART" id="SM00182">
    <property type="entry name" value="CULLIN"/>
    <property type="match status" value="1"/>
</dbReference>
<dbReference type="GO" id="GO:0006511">
    <property type="term" value="P:ubiquitin-dependent protein catabolic process"/>
    <property type="evidence" value="ECO:0007669"/>
    <property type="project" value="InterPro"/>
</dbReference>
<evidence type="ECO:0000256" key="6">
    <source>
        <dbReference type="PROSITE-ProRule" id="PRU00330"/>
    </source>
</evidence>
<feature type="region of interest" description="Disordered" evidence="7">
    <location>
        <begin position="24"/>
        <end position="73"/>
    </location>
</feature>
<dbReference type="Gene3D" id="1.20.1310.10">
    <property type="entry name" value="Cullin Repeats"/>
    <property type="match status" value="1"/>
</dbReference>
<comment type="similarity">
    <text evidence="6">Belongs to the cullin family.</text>
</comment>
<dbReference type="SUPFAM" id="SSF46785">
    <property type="entry name" value="Winged helix' DNA-binding domain"/>
    <property type="match status" value="1"/>
</dbReference>
<reference evidence="9" key="1">
    <citation type="submission" date="2016-03" db="EMBL/GenBank/DDBJ databases">
        <title>Updated assembly of Pseudogymnoascus destructans, the fungus causing white-nose syndrome of bats.</title>
        <authorList>
            <person name="Palmer J.M."/>
            <person name="Drees K.P."/>
            <person name="Foster J.T."/>
            <person name="Lindner D.L."/>
        </authorList>
    </citation>
    <scope>NUCLEOTIDE SEQUENCE [LARGE SCALE GENOMIC DNA]</scope>
    <source>
        <strain evidence="9">20631-21</strain>
    </source>
</reference>
<keyword evidence="4" id="KW-0833">Ubl conjugation pathway</keyword>
<dbReference type="InterPro" id="IPR036388">
    <property type="entry name" value="WH-like_DNA-bd_sf"/>
</dbReference>
<feature type="domain" description="Cullin family profile" evidence="8">
    <location>
        <begin position="584"/>
        <end position="806"/>
    </location>
</feature>
<dbReference type="GO" id="GO:0031625">
    <property type="term" value="F:ubiquitin protein ligase binding"/>
    <property type="evidence" value="ECO:0007669"/>
    <property type="project" value="InterPro"/>
</dbReference>
<dbReference type="GeneID" id="36290966"/>
<dbReference type="InterPro" id="IPR057975">
    <property type="entry name" value="TPR_ANAPC2"/>
</dbReference>
<organism evidence="9">
    <name type="scientific">Pseudogymnoascus destructans</name>
    <dbReference type="NCBI Taxonomy" id="655981"/>
    <lineage>
        <taxon>Eukaryota</taxon>
        <taxon>Fungi</taxon>
        <taxon>Dikarya</taxon>
        <taxon>Ascomycota</taxon>
        <taxon>Pezizomycotina</taxon>
        <taxon>Leotiomycetes</taxon>
        <taxon>Thelebolales</taxon>
        <taxon>Thelebolaceae</taxon>
        <taxon>Pseudogymnoascus</taxon>
    </lineage>
</organism>
<dbReference type="InterPro" id="IPR059120">
    <property type="entry name" value="Cullin-like_AB"/>
</dbReference>
<name>A0A177A4M4_9PEZI</name>
<keyword evidence="5" id="KW-0131">Cell cycle</keyword>
<evidence type="ECO:0000259" key="8">
    <source>
        <dbReference type="PROSITE" id="PS50069"/>
    </source>
</evidence>
<dbReference type="GO" id="GO:0070979">
    <property type="term" value="P:protein K11-linked ubiquitination"/>
    <property type="evidence" value="ECO:0007669"/>
    <property type="project" value="TreeGrafter"/>
</dbReference>
<gene>
    <name evidence="9" type="ORF">VC83_07922</name>
</gene>
<feature type="compositionally biased region" description="Low complexity" evidence="7">
    <location>
        <begin position="834"/>
        <end position="853"/>
    </location>
</feature>
<evidence type="ECO:0000313" key="9">
    <source>
        <dbReference type="EMBL" id="OAF55894.1"/>
    </source>
</evidence>
<dbReference type="EMBL" id="KV441406">
    <property type="protein sequence ID" value="OAF55894.1"/>
    <property type="molecule type" value="Genomic_DNA"/>
</dbReference>
<dbReference type="SUPFAM" id="SSF75632">
    <property type="entry name" value="Cullin homology domain"/>
    <property type="match status" value="1"/>
</dbReference>
<dbReference type="OrthoDB" id="5581181at2759"/>
<feature type="region of interest" description="Disordered" evidence="7">
    <location>
        <begin position="833"/>
        <end position="853"/>
    </location>
</feature>
<dbReference type="GO" id="GO:0005680">
    <property type="term" value="C:anaphase-promoting complex"/>
    <property type="evidence" value="ECO:0007669"/>
    <property type="project" value="TreeGrafter"/>
</dbReference>
<evidence type="ECO:0000256" key="4">
    <source>
        <dbReference type="ARBA" id="ARBA00022786"/>
    </source>
</evidence>
<feature type="region of interest" description="Disordered" evidence="7">
    <location>
        <begin position="318"/>
        <end position="348"/>
    </location>
</feature>
<dbReference type="VEuPathDB" id="FungiDB:GMDG_04732"/>
<dbReference type="Gene3D" id="3.30.230.130">
    <property type="entry name" value="Cullin, Chain C, Domain 2"/>
    <property type="match status" value="1"/>
</dbReference>
<evidence type="ECO:0000256" key="5">
    <source>
        <dbReference type="ARBA" id="ARBA00023306"/>
    </source>
</evidence>
<evidence type="ECO:0000256" key="3">
    <source>
        <dbReference type="ARBA" id="ARBA00022776"/>
    </source>
</evidence>
<dbReference type="InterPro" id="IPR044554">
    <property type="entry name" value="ANAPC2"/>
</dbReference>
<dbReference type="Proteomes" id="UP000077154">
    <property type="component" value="Unassembled WGS sequence"/>
</dbReference>
<dbReference type="Pfam" id="PF26557">
    <property type="entry name" value="Cullin_AB"/>
    <property type="match status" value="1"/>
</dbReference>
<dbReference type="GO" id="GO:0007091">
    <property type="term" value="P:metaphase/anaphase transition of mitotic cell cycle"/>
    <property type="evidence" value="ECO:0007669"/>
    <property type="project" value="TreeGrafter"/>
</dbReference>
<evidence type="ECO:0000256" key="2">
    <source>
        <dbReference type="ARBA" id="ARBA00022618"/>
    </source>
</evidence>
<dbReference type="RefSeq" id="XP_024321193.1">
    <property type="nucleotide sequence ID" value="XM_024471486.1"/>
</dbReference>
<protein>
    <recommendedName>
        <fullName evidence="1">Anaphase-promoting complex subunit 2</fullName>
    </recommendedName>
</protein>
<dbReference type="InterPro" id="IPR036390">
    <property type="entry name" value="WH_DNA-bd_sf"/>
</dbReference>
<sequence length="927" mass="103871">MAQMGVKARQRQVFNSVFEKYSVSVSEPTPKPTPNTGFTAPGQPFGGFRGTGNQHLGTRGADYQPPSDAWSDSSRHVQDQVTWDRSWHVVTSWLSFQDEPFSPYGQEINSAEKASPPLKYGTALLDVLTPETRLPYAAHHEDLVKWLSQNMRSHFFRTVQPWLENAVAGYGHEELLQRTLQVLVQAQSLYLDKVTEIEKTLSHRSSSLPESFKGGFHRDFQALVRKSVPESVWETVEWYVNREIPIALAVPRVVDGNRISPDKMEQEDARTKLLALAQALHNVGLGGEKFQIMFAEAMNTSMSTYVYGTYQRVWKDEPSPPSPAEVAKRRKSQHFRSSLVGPSSLSTEDEPLVPRVVNHSKPSRCVTDLCAWTENEYARLAVEILSQLDSTEVAYSDLEKWKEMAIGRLASLRTSELFDIVVHWPNGGGAIDDLRTAITTPQRRLQLTEAFTVELKERLLHPGKSTLEILRTYIAMICSFHALDHSKVLLDRVAYPLQVYLCSREDTVRIIITGLLADKDVEKGKPSSSYGDKLVELAYLLNSGVDSAQGPDDDMDWNDMEWVPDPVDAGPGYKRRKNVDIIGTLIGVLGSQDVFIKEFQSIIGDNLLKNDGDFDREIKVLELFKTRFGESSLQSCEVMIRDIQDSRRLNSAIRRTQKLDPSAEEITTASLHTLRTAQDDMSPEGLLKPSLHAKILSRLFWPQLQDETYKVPDPIAHLQQRYEAGFESLKNARKLAWLHALGHATVDIELEDRTITEVVHTYQAAVIWAFQGVPQGAEPVSRSFEYLAEHLQMDDALLRSALAFWVGKMVLHSPRPDEFAVLETLNPAERQRSDAAAAAAAAGGSADDGPARGAQAEDKMAMYWKFIQGMLKNSAAKMPLAQIGMMLKMLIVEGFPYSNEELAEYLATKVAAGELELAGGKYRLVKK</sequence>
<dbReference type="InterPro" id="IPR016158">
    <property type="entry name" value="Cullin_homology"/>
</dbReference>
<dbReference type="Pfam" id="PF25773">
    <property type="entry name" value="TPR_ANAPC2"/>
    <property type="match status" value="1"/>
</dbReference>
<dbReference type="InterPro" id="IPR014786">
    <property type="entry name" value="ANAPC2_C"/>
</dbReference>
<dbReference type="PROSITE" id="PS50069">
    <property type="entry name" value="CULLIN_2"/>
    <property type="match status" value="1"/>
</dbReference>